<dbReference type="PANTHER" id="PTHR43205:SF7">
    <property type="entry name" value="PROSTAGLANDIN REDUCTASE 1"/>
    <property type="match status" value="1"/>
</dbReference>
<dbReference type="InterPro" id="IPR020843">
    <property type="entry name" value="ER"/>
</dbReference>
<keyword evidence="4" id="KW-1185">Reference proteome</keyword>
<comment type="caution">
    <text evidence="3">The sequence shown here is derived from an EMBL/GenBank/DDBJ whole genome shotgun (WGS) entry which is preliminary data.</text>
</comment>
<evidence type="ECO:0000259" key="2">
    <source>
        <dbReference type="SMART" id="SM00829"/>
    </source>
</evidence>
<dbReference type="GO" id="GO:0016628">
    <property type="term" value="F:oxidoreductase activity, acting on the CH-CH group of donors, NAD or NADP as acceptor"/>
    <property type="evidence" value="ECO:0007669"/>
    <property type="project" value="InterPro"/>
</dbReference>
<dbReference type="InterPro" id="IPR036291">
    <property type="entry name" value="NAD(P)-bd_dom_sf"/>
</dbReference>
<dbReference type="Pfam" id="PF16884">
    <property type="entry name" value="ADH_N_2"/>
    <property type="match status" value="1"/>
</dbReference>
<dbReference type="InterPro" id="IPR013149">
    <property type="entry name" value="ADH-like_C"/>
</dbReference>
<dbReference type="SUPFAM" id="SSF50129">
    <property type="entry name" value="GroES-like"/>
    <property type="match status" value="1"/>
</dbReference>
<accession>A0A2P4EVM5</accession>
<dbReference type="EMBL" id="PPSK01000007">
    <property type="protein sequence ID" value="POB03602.1"/>
    <property type="molecule type" value="Genomic_DNA"/>
</dbReference>
<dbReference type="SMART" id="SM00829">
    <property type="entry name" value="PKS_ER"/>
    <property type="match status" value="1"/>
</dbReference>
<dbReference type="SUPFAM" id="SSF51735">
    <property type="entry name" value="NAD(P)-binding Rossmann-fold domains"/>
    <property type="match status" value="1"/>
</dbReference>
<dbReference type="OrthoDB" id="9805663at2"/>
<dbReference type="InterPro" id="IPR045010">
    <property type="entry name" value="MDR_fam"/>
</dbReference>
<dbReference type="RefSeq" id="WP_104738244.1">
    <property type="nucleotide sequence ID" value="NZ_BMHR01000006.1"/>
</dbReference>
<sequence>MPQTANVNRQILLASRPVGAPTAANFQLVETPVPTPGPGQMLLRNRWMSLDPYMRGRMSDAKSYADPVPVGGVMTCGTVSEVIASELDGYKAGDLVMCFASGWQDYTLSDGSMVFRLDPNMAEPSLALGVLGMPGFTGYMGLTDIGQPKPGETVVVGAATGPVGTVVGQVAKLMGCRAVGVAGGAEKCEYAVKELGFDACIDHKDPALTEKLAAACPDGIDVYFENVGGKVFDAVMPLLNAHARIPLCGLIAQYNMTSLPDGPDRMPQLMRLMLSQRIRMQGFIIFDNYGHCYPDFLKAMTPWVAEGKVRVKEDRVEGLENAPEAFMGLLEGKNFGKLVVKIAD</sequence>
<feature type="domain" description="Enoyl reductase (ER)" evidence="2">
    <location>
        <begin position="23"/>
        <end position="340"/>
    </location>
</feature>
<gene>
    <name evidence="3" type="ORF">C1949_09540</name>
</gene>
<protein>
    <submittedName>
        <fullName evidence="3">NADP-dependent oxidoreductase</fullName>
    </submittedName>
</protein>
<dbReference type="InterPro" id="IPR011032">
    <property type="entry name" value="GroES-like_sf"/>
</dbReference>
<dbReference type="FunFam" id="3.40.50.720:FF:000121">
    <property type="entry name" value="Prostaglandin reductase 2"/>
    <property type="match status" value="1"/>
</dbReference>
<organism evidence="3 4">
    <name type="scientific">Halopseudomonas oceani</name>
    <dbReference type="NCBI Taxonomy" id="1708783"/>
    <lineage>
        <taxon>Bacteria</taxon>
        <taxon>Pseudomonadati</taxon>
        <taxon>Pseudomonadota</taxon>
        <taxon>Gammaproteobacteria</taxon>
        <taxon>Pseudomonadales</taxon>
        <taxon>Pseudomonadaceae</taxon>
        <taxon>Halopseudomonas</taxon>
    </lineage>
</organism>
<evidence type="ECO:0000256" key="1">
    <source>
        <dbReference type="ARBA" id="ARBA00023002"/>
    </source>
</evidence>
<dbReference type="Gene3D" id="3.40.50.720">
    <property type="entry name" value="NAD(P)-binding Rossmann-like Domain"/>
    <property type="match status" value="1"/>
</dbReference>
<evidence type="ECO:0000313" key="3">
    <source>
        <dbReference type="EMBL" id="POB03602.1"/>
    </source>
</evidence>
<dbReference type="AlphaFoldDB" id="A0A2P4EVM5"/>
<evidence type="ECO:0000313" key="4">
    <source>
        <dbReference type="Proteomes" id="UP000243451"/>
    </source>
</evidence>
<reference evidence="3 4" key="1">
    <citation type="submission" date="2018-01" db="EMBL/GenBank/DDBJ databases">
        <title>Draft genome of the type strain Pseudomonas oceani DSM 100277 isolated from the deep water in Okinawa trough, northwestern Pacific Ocean.</title>
        <authorList>
            <person name="Gomila M."/>
            <person name="Mulet M."/>
            <person name="Garcia-Valdes E."/>
            <person name="Lalucat J."/>
        </authorList>
    </citation>
    <scope>NUCLEOTIDE SEQUENCE [LARGE SCALE GENOMIC DNA]</scope>
    <source>
        <strain evidence="3 4">DSM 100277</strain>
    </source>
</reference>
<proteinExistence type="predicted"/>
<dbReference type="Proteomes" id="UP000243451">
    <property type="component" value="Unassembled WGS sequence"/>
</dbReference>
<dbReference type="PANTHER" id="PTHR43205">
    <property type="entry name" value="PROSTAGLANDIN REDUCTASE"/>
    <property type="match status" value="1"/>
</dbReference>
<dbReference type="Pfam" id="PF00107">
    <property type="entry name" value="ADH_zinc_N"/>
    <property type="match status" value="1"/>
</dbReference>
<dbReference type="Gene3D" id="3.90.180.10">
    <property type="entry name" value="Medium-chain alcohol dehydrogenases, catalytic domain"/>
    <property type="match status" value="1"/>
</dbReference>
<dbReference type="InterPro" id="IPR041694">
    <property type="entry name" value="ADH_N_2"/>
</dbReference>
<dbReference type="CDD" id="cd05288">
    <property type="entry name" value="PGDH"/>
    <property type="match status" value="1"/>
</dbReference>
<name>A0A2P4EVM5_9GAMM</name>
<keyword evidence="1" id="KW-0560">Oxidoreductase</keyword>